<organism evidence="1 2">
    <name type="scientific">Schizopora paradoxa</name>
    <dbReference type="NCBI Taxonomy" id="27342"/>
    <lineage>
        <taxon>Eukaryota</taxon>
        <taxon>Fungi</taxon>
        <taxon>Dikarya</taxon>
        <taxon>Basidiomycota</taxon>
        <taxon>Agaricomycotina</taxon>
        <taxon>Agaricomycetes</taxon>
        <taxon>Hymenochaetales</taxon>
        <taxon>Schizoporaceae</taxon>
        <taxon>Schizopora</taxon>
    </lineage>
</organism>
<gene>
    <name evidence="1" type="ORF">SCHPADRAFT_807334</name>
</gene>
<dbReference type="InParanoid" id="A0A0H2SAN4"/>
<accession>A0A0H2SAN4</accession>
<evidence type="ECO:0000313" key="2">
    <source>
        <dbReference type="Proteomes" id="UP000053477"/>
    </source>
</evidence>
<reference evidence="1 2" key="1">
    <citation type="submission" date="2015-04" db="EMBL/GenBank/DDBJ databases">
        <title>Complete genome sequence of Schizopora paradoxa KUC8140, a cosmopolitan wood degrader in East Asia.</title>
        <authorList>
            <consortium name="DOE Joint Genome Institute"/>
            <person name="Min B."/>
            <person name="Park H."/>
            <person name="Jang Y."/>
            <person name="Kim J.-J."/>
            <person name="Kim K.H."/>
            <person name="Pangilinan J."/>
            <person name="Lipzen A."/>
            <person name="Riley R."/>
            <person name="Grigoriev I.V."/>
            <person name="Spatafora J.W."/>
            <person name="Choi I.-G."/>
        </authorList>
    </citation>
    <scope>NUCLEOTIDE SEQUENCE [LARGE SCALE GENOMIC DNA]</scope>
    <source>
        <strain evidence="1 2">KUC8140</strain>
    </source>
</reference>
<dbReference type="Proteomes" id="UP000053477">
    <property type="component" value="Unassembled WGS sequence"/>
</dbReference>
<dbReference type="OrthoDB" id="3269232at2759"/>
<protein>
    <submittedName>
        <fullName evidence="1">Uncharacterized protein</fullName>
    </submittedName>
</protein>
<name>A0A0H2SAN4_9AGAM</name>
<feature type="non-terminal residue" evidence="1">
    <location>
        <position position="95"/>
    </location>
</feature>
<dbReference type="EMBL" id="KQ085952">
    <property type="protein sequence ID" value="KLO13911.1"/>
    <property type="molecule type" value="Genomic_DNA"/>
</dbReference>
<keyword evidence="2" id="KW-1185">Reference proteome</keyword>
<proteinExistence type="predicted"/>
<dbReference type="AlphaFoldDB" id="A0A0H2SAN4"/>
<sequence>DLLTLVPENKMEECLIDTLDDYVRREILSHAALLGMQASLVLQNMYCERLRSQLFAKEKKQDLPKGSGKLASDGLPRCLTDDEFLEEVRAYTERQ</sequence>
<feature type="non-terminal residue" evidence="1">
    <location>
        <position position="1"/>
    </location>
</feature>
<evidence type="ECO:0000313" key="1">
    <source>
        <dbReference type="EMBL" id="KLO13911.1"/>
    </source>
</evidence>